<accession>A0A9J7BPB7</accession>
<dbReference type="SMART" id="SM00852">
    <property type="entry name" value="MoCF_biosynth"/>
    <property type="match status" value="1"/>
</dbReference>
<dbReference type="KEGG" id="orp:MOP44_01365"/>
<dbReference type="InterPro" id="IPR036135">
    <property type="entry name" value="MoeA_linker/N_sf"/>
</dbReference>
<dbReference type="Pfam" id="PF00994">
    <property type="entry name" value="MoCF_biosynth"/>
    <property type="match status" value="1"/>
</dbReference>
<evidence type="ECO:0000256" key="1">
    <source>
        <dbReference type="ARBA" id="ARBA00002901"/>
    </source>
</evidence>
<dbReference type="InterPro" id="IPR036688">
    <property type="entry name" value="MoeA_C_domain_IV_sf"/>
</dbReference>
<dbReference type="GO" id="GO:0006777">
    <property type="term" value="P:Mo-molybdopterin cofactor biosynthetic process"/>
    <property type="evidence" value="ECO:0007669"/>
    <property type="project" value="UniProtKB-UniRule"/>
</dbReference>
<dbReference type="Gene3D" id="2.170.190.11">
    <property type="entry name" value="Molybdopterin biosynthesis moea protein, domain 3"/>
    <property type="match status" value="1"/>
</dbReference>
<reference evidence="8" key="1">
    <citation type="submission" date="2021-04" db="EMBL/GenBank/DDBJ databases">
        <title>Phylogenetic analysis of Acidobacteriaceae.</title>
        <authorList>
            <person name="Qiu L."/>
            <person name="Zhang Q."/>
        </authorList>
    </citation>
    <scope>NUCLEOTIDE SEQUENCE</scope>
    <source>
        <strain evidence="8">DSM 25168</strain>
    </source>
</reference>
<evidence type="ECO:0000313" key="9">
    <source>
        <dbReference type="Proteomes" id="UP001059380"/>
    </source>
</evidence>
<dbReference type="Gene3D" id="2.40.340.10">
    <property type="entry name" value="MoeA, C-terminal, domain IV"/>
    <property type="match status" value="1"/>
</dbReference>
<evidence type="ECO:0000256" key="4">
    <source>
        <dbReference type="ARBA" id="ARBA00023150"/>
    </source>
</evidence>
<comment type="function">
    <text evidence="1 6">Catalyzes the insertion of molybdate into adenylated molybdopterin with the concomitant release of AMP.</text>
</comment>
<dbReference type="SUPFAM" id="SSF63882">
    <property type="entry name" value="MoeA N-terminal region -like"/>
    <property type="match status" value="1"/>
</dbReference>
<dbReference type="Proteomes" id="UP001059380">
    <property type="component" value="Chromosome"/>
</dbReference>
<gene>
    <name evidence="8" type="ORF">MOP44_01365</name>
</gene>
<keyword evidence="6" id="KW-0808">Transferase</keyword>
<keyword evidence="9" id="KW-1185">Reference proteome</keyword>
<dbReference type="GO" id="GO:0061599">
    <property type="term" value="F:molybdopterin molybdotransferase activity"/>
    <property type="evidence" value="ECO:0007669"/>
    <property type="project" value="UniProtKB-UniRule"/>
</dbReference>
<dbReference type="GO" id="GO:0046872">
    <property type="term" value="F:metal ion binding"/>
    <property type="evidence" value="ECO:0007669"/>
    <property type="project" value="UniProtKB-UniRule"/>
</dbReference>
<evidence type="ECO:0000256" key="6">
    <source>
        <dbReference type="RuleBase" id="RU365090"/>
    </source>
</evidence>
<comment type="catalytic activity">
    <reaction evidence="5">
        <text>adenylyl-molybdopterin + molybdate = Mo-molybdopterin + AMP + H(+)</text>
        <dbReference type="Rhea" id="RHEA:35047"/>
        <dbReference type="ChEBI" id="CHEBI:15378"/>
        <dbReference type="ChEBI" id="CHEBI:36264"/>
        <dbReference type="ChEBI" id="CHEBI:62727"/>
        <dbReference type="ChEBI" id="CHEBI:71302"/>
        <dbReference type="ChEBI" id="CHEBI:456215"/>
        <dbReference type="EC" id="2.10.1.1"/>
    </reaction>
</comment>
<dbReference type="RefSeq" id="WP_260794101.1">
    <property type="nucleotide sequence ID" value="NZ_CP093313.1"/>
</dbReference>
<dbReference type="EC" id="2.10.1.1" evidence="6"/>
<dbReference type="AlphaFoldDB" id="A0A9J7BPB7"/>
<organism evidence="8 9">
    <name type="scientific">Occallatibacter riparius</name>
    <dbReference type="NCBI Taxonomy" id="1002689"/>
    <lineage>
        <taxon>Bacteria</taxon>
        <taxon>Pseudomonadati</taxon>
        <taxon>Acidobacteriota</taxon>
        <taxon>Terriglobia</taxon>
        <taxon>Terriglobales</taxon>
        <taxon>Acidobacteriaceae</taxon>
        <taxon>Occallatibacter</taxon>
    </lineage>
</organism>
<evidence type="ECO:0000256" key="2">
    <source>
        <dbReference type="ARBA" id="ARBA00005046"/>
    </source>
</evidence>
<dbReference type="InterPro" id="IPR005111">
    <property type="entry name" value="MoeA_C_domain_IV"/>
</dbReference>
<dbReference type="Pfam" id="PF03453">
    <property type="entry name" value="MoeA_N"/>
    <property type="match status" value="1"/>
</dbReference>
<comment type="cofactor">
    <cofactor evidence="6">
        <name>Mg(2+)</name>
        <dbReference type="ChEBI" id="CHEBI:18420"/>
    </cofactor>
</comment>
<dbReference type="Pfam" id="PF03454">
    <property type="entry name" value="MoeA_C"/>
    <property type="match status" value="1"/>
</dbReference>
<dbReference type="NCBIfam" id="NF045515">
    <property type="entry name" value="Glp_gephyrin"/>
    <property type="match status" value="1"/>
</dbReference>
<comment type="similarity">
    <text evidence="3 6">Belongs to the MoeA family.</text>
</comment>
<dbReference type="SUPFAM" id="SSF63867">
    <property type="entry name" value="MoeA C-terminal domain-like"/>
    <property type="match status" value="1"/>
</dbReference>
<dbReference type="Gene3D" id="3.90.105.10">
    <property type="entry name" value="Molybdopterin biosynthesis moea protein, domain 2"/>
    <property type="match status" value="1"/>
</dbReference>
<name>A0A9J7BPB7_9BACT</name>
<evidence type="ECO:0000256" key="5">
    <source>
        <dbReference type="ARBA" id="ARBA00047317"/>
    </source>
</evidence>
<evidence type="ECO:0000313" key="8">
    <source>
        <dbReference type="EMBL" id="UWZ84595.1"/>
    </source>
</evidence>
<keyword evidence="4 6" id="KW-0501">Molybdenum cofactor biosynthesis</keyword>
<evidence type="ECO:0000259" key="7">
    <source>
        <dbReference type="SMART" id="SM00852"/>
    </source>
</evidence>
<evidence type="ECO:0000256" key="3">
    <source>
        <dbReference type="ARBA" id="ARBA00010763"/>
    </source>
</evidence>
<dbReference type="EMBL" id="CP093313">
    <property type="protein sequence ID" value="UWZ84595.1"/>
    <property type="molecule type" value="Genomic_DNA"/>
</dbReference>
<keyword evidence="6" id="KW-0479">Metal-binding</keyword>
<dbReference type="PANTHER" id="PTHR10192:SF5">
    <property type="entry name" value="GEPHYRIN"/>
    <property type="match status" value="1"/>
</dbReference>
<dbReference type="Gene3D" id="3.40.980.10">
    <property type="entry name" value="MoaB/Mog-like domain"/>
    <property type="match status" value="1"/>
</dbReference>
<dbReference type="InterPro" id="IPR038987">
    <property type="entry name" value="MoeA-like"/>
</dbReference>
<dbReference type="SUPFAM" id="SSF53218">
    <property type="entry name" value="Molybdenum cofactor biosynthesis proteins"/>
    <property type="match status" value="1"/>
</dbReference>
<dbReference type="PANTHER" id="PTHR10192">
    <property type="entry name" value="MOLYBDOPTERIN BIOSYNTHESIS PROTEIN"/>
    <property type="match status" value="1"/>
</dbReference>
<protein>
    <recommendedName>
        <fullName evidence="6">Molybdopterin molybdenumtransferase</fullName>
        <ecNumber evidence="6">2.10.1.1</ecNumber>
    </recommendedName>
</protein>
<dbReference type="InterPro" id="IPR001453">
    <property type="entry name" value="MoaB/Mog_dom"/>
</dbReference>
<keyword evidence="6" id="KW-0500">Molybdenum</keyword>
<dbReference type="CDD" id="cd00887">
    <property type="entry name" value="MoeA"/>
    <property type="match status" value="1"/>
</dbReference>
<sequence length="413" mass="43094">MASAVPSFPEAARVVYDYASNLLACHPRTERLALDSTYGCILAQPVRADRDMPAFQRSTRDGFAVRAAEASAHKWLQVAGSIRAGEPPAGPLPTASAWEIMTGAAVPEGADAVAMLEHVEQDGKKVRLIKGRTLDPGENVVPAAAEAHAGEELIPTGTRLGPSQIAAAATCGYAHLEVFVRPRVAILTTGDELVPVDTTPGSSQIRNSNASMLAALVAQNGGEPWILPAAKDNTAALGSALRKGIEADMLLISGGVSAGKFDLVEPVLASLGAHFHFTGVRIQPGKPLVFGEIPRAKSPLAFFGLPGNPISSAATFLLFGSAVLRALAGNHLLAPLFSAAQLSRDAKGKPNLTRFIPAAFKSDPLSCHLPEVAPVPWQGSGDLAAFARANCFIFVPEGIDRIPAGDIARILPI</sequence>
<dbReference type="InterPro" id="IPR036425">
    <property type="entry name" value="MoaB/Mog-like_dom_sf"/>
</dbReference>
<proteinExistence type="inferred from homology"/>
<feature type="domain" description="MoaB/Mog" evidence="7">
    <location>
        <begin position="185"/>
        <end position="326"/>
    </location>
</feature>
<keyword evidence="6" id="KW-0460">Magnesium</keyword>
<dbReference type="GO" id="GO:0005829">
    <property type="term" value="C:cytosol"/>
    <property type="evidence" value="ECO:0007669"/>
    <property type="project" value="TreeGrafter"/>
</dbReference>
<dbReference type="InterPro" id="IPR005110">
    <property type="entry name" value="MoeA_linker/N"/>
</dbReference>
<comment type="pathway">
    <text evidence="2 6">Cofactor biosynthesis; molybdopterin biosynthesis.</text>
</comment>